<dbReference type="AlphaFoldDB" id="A0A9P0ZQB0"/>
<reference evidence="1" key="1">
    <citation type="submission" date="2022-07" db="EMBL/GenBank/DDBJ databases">
        <authorList>
            <person name="Macas J."/>
            <person name="Novak P."/>
            <person name="Neumann P."/>
        </authorList>
    </citation>
    <scope>NUCLEOTIDE SEQUENCE</scope>
</reference>
<evidence type="ECO:0008006" key="3">
    <source>
        <dbReference type="Google" id="ProtNLM"/>
    </source>
</evidence>
<organism evidence="1 2">
    <name type="scientific">Cuscuta europaea</name>
    <name type="common">European dodder</name>
    <dbReference type="NCBI Taxonomy" id="41803"/>
    <lineage>
        <taxon>Eukaryota</taxon>
        <taxon>Viridiplantae</taxon>
        <taxon>Streptophyta</taxon>
        <taxon>Embryophyta</taxon>
        <taxon>Tracheophyta</taxon>
        <taxon>Spermatophyta</taxon>
        <taxon>Magnoliopsida</taxon>
        <taxon>eudicotyledons</taxon>
        <taxon>Gunneridae</taxon>
        <taxon>Pentapetalae</taxon>
        <taxon>asterids</taxon>
        <taxon>lamiids</taxon>
        <taxon>Solanales</taxon>
        <taxon>Convolvulaceae</taxon>
        <taxon>Cuscuteae</taxon>
        <taxon>Cuscuta</taxon>
        <taxon>Cuscuta subgen. Cuscuta</taxon>
    </lineage>
</organism>
<evidence type="ECO:0000313" key="1">
    <source>
        <dbReference type="EMBL" id="CAH9107496.1"/>
    </source>
</evidence>
<dbReference type="EMBL" id="CAMAPE010000051">
    <property type="protein sequence ID" value="CAH9107496.1"/>
    <property type="molecule type" value="Genomic_DNA"/>
</dbReference>
<gene>
    <name evidence="1" type="ORF">CEURO_LOCUS17733</name>
</gene>
<keyword evidence="2" id="KW-1185">Reference proteome</keyword>
<sequence length="187" mass="22068">MADEVIKTKEEAYNILTDAVEFELDVVRQEVELDKIDLFFFPIMQMRHYYVICINIKRKRIDILDNSSARVSNRDKYEEMPATVYMTAKGMEKRASLLAKIKPTRISMSWRDTTNVIDYGVFAMRHIETYKGEGLMGWDCGLRHDDKKQLLGLRVKYTAFVLLEEINEMKMENLFKTKEYAKLKTNK</sequence>
<dbReference type="SUPFAM" id="SSF54001">
    <property type="entry name" value="Cysteine proteinases"/>
    <property type="match status" value="1"/>
</dbReference>
<dbReference type="InterPro" id="IPR038765">
    <property type="entry name" value="Papain-like_cys_pep_sf"/>
</dbReference>
<comment type="caution">
    <text evidence="1">The sequence shown here is derived from an EMBL/GenBank/DDBJ whole genome shotgun (WGS) entry which is preliminary data.</text>
</comment>
<proteinExistence type="predicted"/>
<dbReference type="OrthoDB" id="1306312at2759"/>
<protein>
    <recommendedName>
        <fullName evidence="3">Ubiquitin-like protease family profile domain-containing protein</fullName>
    </recommendedName>
</protein>
<name>A0A9P0ZQB0_CUSEU</name>
<dbReference type="Gene3D" id="3.40.395.10">
    <property type="entry name" value="Adenoviral Proteinase, Chain A"/>
    <property type="match status" value="1"/>
</dbReference>
<evidence type="ECO:0000313" key="2">
    <source>
        <dbReference type="Proteomes" id="UP001152484"/>
    </source>
</evidence>
<dbReference type="Proteomes" id="UP001152484">
    <property type="component" value="Unassembled WGS sequence"/>
</dbReference>
<accession>A0A9P0ZQB0</accession>